<dbReference type="GO" id="GO:0003677">
    <property type="term" value="F:DNA binding"/>
    <property type="evidence" value="ECO:0007669"/>
    <property type="project" value="InterPro"/>
</dbReference>
<evidence type="ECO:0000256" key="1">
    <source>
        <dbReference type="ARBA" id="ARBA00004286"/>
    </source>
</evidence>
<evidence type="ECO:0000313" key="7">
    <source>
        <dbReference type="EMBL" id="KAI1518260.1"/>
    </source>
</evidence>
<feature type="domain" description="Core Histone H2A/H2B/H3" evidence="6">
    <location>
        <begin position="63"/>
        <end position="124"/>
    </location>
</feature>
<accession>A0A5M9LLG8</accession>
<feature type="region of interest" description="Disordered" evidence="5">
    <location>
        <begin position="1"/>
        <end position="48"/>
    </location>
</feature>
<gene>
    <name evidence="7" type="ORF">Ptr86124_003561</name>
</gene>
<reference evidence="8" key="1">
    <citation type="journal article" date="2022" name="Microb. Genom.">
        <title>A global pangenome for the wheat fungal pathogen Pyrenophora tritici-repentis and prediction of effector protein structural homology.</title>
        <authorList>
            <person name="Moolhuijzen P.M."/>
            <person name="See P.T."/>
            <person name="Shi G."/>
            <person name="Powell H.R."/>
            <person name="Cockram J."/>
            <person name="Jorgensen L.N."/>
            <person name="Benslimane H."/>
            <person name="Strelkov S.E."/>
            <person name="Turner J."/>
            <person name="Liu Z."/>
            <person name="Moffat C.S."/>
        </authorList>
    </citation>
    <scope>NUCLEOTIDE SEQUENCE [LARGE SCALE GENOMIC DNA]</scope>
</reference>
<keyword evidence="8" id="KW-1185">Reference proteome</keyword>
<proteinExistence type="inferred from homology"/>
<organism evidence="7 8">
    <name type="scientific">Pyrenophora tritici-repentis</name>
    <dbReference type="NCBI Taxonomy" id="45151"/>
    <lineage>
        <taxon>Eukaryota</taxon>
        <taxon>Fungi</taxon>
        <taxon>Dikarya</taxon>
        <taxon>Ascomycota</taxon>
        <taxon>Pezizomycotina</taxon>
        <taxon>Dothideomycetes</taxon>
        <taxon>Pleosporomycetidae</taxon>
        <taxon>Pleosporales</taxon>
        <taxon>Pleosporineae</taxon>
        <taxon>Pleosporaceae</taxon>
        <taxon>Pyrenophora</taxon>
    </lineage>
</organism>
<dbReference type="AlphaFoldDB" id="A0A5M9LLG8"/>
<dbReference type="InterPro" id="IPR018247">
    <property type="entry name" value="EF_Hand_1_Ca_BS"/>
</dbReference>
<comment type="similarity">
    <text evidence="2">Belongs to the histone H3 family.</text>
</comment>
<dbReference type="PANTHER" id="PTHR11426">
    <property type="entry name" value="HISTONE H3"/>
    <property type="match status" value="1"/>
</dbReference>
<dbReference type="Gene3D" id="1.10.20.10">
    <property type="entry name" value="Histone, subunit A"/>
    <property type="match status" value="1"/>
</dbReference>
<dbReference type="Pfam" id="PF00125">
    <property type="entry name" value="Histone"/>
    <property type="match status" value="1"/>
</dbReference>
<evidence type="ECO:0000313" key="8">
    <source>
        <dbReference type="Proteomes" id="UP000249757"/>
    </source>
</evidence>
<dbReference type="InterPro" id="IPR000164">
    <property type="entry name" value="Histone_H3/CENP-A"/>
</dbReference>
<dbReference type="SMART" id="SM00428">
    <property type="entry name" value="H3"/>
    <property type="match status" value="1"/>
</dbReference>
<comment type="subcellular location">
    <subcellularLocation>
        <location evidence="1">Chromosome</location>
    </subcellularLocation>
</comment>
<evidence type="ECO:0000256" key="4">
    <source>
        <dbReference type="ARBA" id="ARBA00023269"/>
    </source>
</evidence>
<evidence type="ECO:0000259" key="6">
    <source>
        <dbReference type="Pfam" id="PF00125"/>
    </source>
</evidence>
<evidence type="ECO:0000256" key="5">
    <source>
        <dbReference type="SAM" id="MobiDB-lite"/>
    </source>
</evidence>
<dbReference type="GO" id="GO:0046982">
    <property type="term" value="F:protein heterodimerization activity"/>
    <property type="evidence" value="ECO:0007669"/>
    <property type="project" value="InterPro"/>
</dbReference>
<comment type="caution">
    <text evidence="7">The sequence shown here is derived from an EMBL/GenBank/DDBJ whole genome shotgun (WGS) entry which is preliminary data.</text>
</comment>
<evidence type="ECO:0000256" key="3">
    <source>
        <dbReference type="ARBA" id="ARBA00022454"/>
    </source>
</evidence>
<dbReference type="PROSITE" id="PS00018">
    <property type="entry name" value="EF_HAND_1"/>
    <property type="match status" value="1"/>
</dbReference>
<feature type="compositionally biased region" description="Basic residues" evidence="5">
    <location>
        <begin position="37"/>
        <end position="48"/>
    </location>
</feature>
<protein>
    <submittedName>
        <fullName evidence="7">Histone H3</fullName>
    </submittedName>
</protein>
<dbReference type="Proteomes" id="UP000249757">
    <property type="component" value="Unassembled WGS sequence"/>
</dbReference>
<dbReference type="SUPFAM" id="SSF47113">
    <property type="entry name" value="Histone-fold"/>
    <property type="match status" value="1"/>
</dbReference>
<dbReference type="PRINTS" id="PR00622">
    <property type="entry name" value="HISTONEH3"/>
</dbReference>
<evidence type="ECO:0000256" key="2">
    <source>
        <dbReference type="ARBA" id="ARBA00010343"/>
    </source>
</evidence>
<feature type="compositionally biased region" description="Basic residues" evidence="5">
    <location>
        <begin position="1"/>
        <end position="10"/>
    </location>
</feature>
<keyword evidence="4" id="KW-0544">Nucleosome core</keyword>
<dbReference type="InterPro" id="IPR007125">
    <property type="entry name" value="H2A/H2B/H3"/>
</dbReference>
<dbReference type="GO" id="GO:0000786">
    <property type="term" value="C:nucleosome"/>
    <property type="evidence" value="ECO:0007669"/>
    <property type="project" value="UniProtKB-KW"/>
</dbReference>
<sequence>MARTKPRPKVTGKAGRGGPDGKTVTGGKPAQKALASKARRQVAGKSTRKAPVAVKKKRKFKAGTVALREIKRYQRGFELLLRKLPFSRVVREFAQVHKADIRFQRSAIEALQEATEAFLVGYFEALSCECERLFSELGDLLELKRRAISSELLAALQLIRSWTRAGYTYNAKRGDDNSGDGAISDDELARKYSIQNWVEDNQSDA</sequence>
<keyword evidence="4" id="KW-0238">DNA-binding</keyword>
<dbReference type="EMBL" id="NRDI02000003">
    <property type="protein sequence ID" value="KAI1518260.1"/>
    <property type="molecule type" value="Genomic_DNA"/>
</dbReference>
<keyword evidence="3" id="KW-0158">Chromosome</keyword>
<dbReference type="GO" id="GO:0030527">
    <property type="term" value="F:structural constituent of chromatin"/>
    <property type="evidence" value="ECO:0007669"/>
    <property type="project" value="InterPro"/>
</dbReference>
<name>A0A5M9LLG8_9PLEO</name>
<dbReference type="InterPro" id="IPR009072">
    <property type="entry name" value="Histone-fold"/>
</dbReference>